<keyword evidence="3" id="KW-1185">Reference proteome</keyword>
<reference evidence="2" key="2">
    <citation type="submission" date="2018-05" db="EMBL/GenBank/DDBJ databases">
        <title>OgluRS3 (Oryza glumaepatula Reference Sequence Version 3).</title>
        <authorList>
            <person name="Zhang J."/>
            <person name="Kudrna D."/>
            <person name="Lee S."/>
            <person name="Talag J."/>
            <person name="Welchert J."/>
            <person name="Wing R.A."/>
        </authorList>
    </citation>
    <scope>NUCLEOTIDE SEQUENCE [LARGE SCALE GENOMIC DNA]</scope>
</reference>
<feature type="compositionally biased region" description="Low complexity" evidence="1">
    <location>
        <begin position="81"/>
        <end position="93"/>
    </location>
</feature>
<feature type="compositionally biased region" description="Basic residues" evidence="1">
    <location>
        <begin position="105"/>
        <end position="119"/>
    </location>
</feature>
<protein>
    <submittedName>
        <fullName evidence="2">Uncharacterized protein</fullName>
    </submittedName>
</protein>
<feature type="compositionally biased region" description="Basic and acidic residues" evidence="1">
    <location>
        <begin position="46"/>
        <end position="74"/>
    </location>
</feature>
<dbReference type="EnsemblPlants" id="OGLUM07G18760.1">
    <property type="protein sequence ID" value="OGLUM07G18760.1"/>
    <property type="gene ID" value="OGLUM07G18760"/>
</dbReference>
<name>A0A0E0ALI7_9ORYZ</name>
<evidence type="ECO:0000313" key="3">
    <source>
        <dbReference type="Proteomes" id="UP000026961"/>
    </source>
</evidence>
<evidence type="ECO:0000313" key="2">
    <source>
        <dbReference type="EnsemblPlants" id="OGLUM07G18760.1"/>
    </source>
</evidence>
<organism evidence="2">
    <name type="scientific">Oryza glumipatula</name>
    <dbReference type="NCBI Taxonomy" id="40148"/>
    <lineage>
        <taxon>Eukaryota</taxon>
        <taxon>Viridiplantae</taxon>
        <taxon>Streptophyta</taxon>
        <taxon>Embryophyta</taxon>
        <taxon>Tracheophyta</taxon>
        <taxon>Spermatophyta</taxon>
        <taxon>Magnoliopsida</taxon>
        <taxon>Liliopsida</taxon>
        <taxon>Poales</taxon>
        <taxon>Poaceae</taxon>
        <taxon>BOP clade</taxon>
        <taxon>Oryzoideae</taxon>
        <taxon>Oryzeae</taxon>
        <taxon>Oryzinae</taxon>
        <taxon>Oryza</taxon>
    </lineage>
</organism>
<sequence length="119" mass="13113">MRQPTTHGEEVIGRPCARKSSSAGRPQGGSHRPAKRGEGHFSMVATHKEIRRSSTSARLERAEEVGRRRGKEMVVEDEAEAAQANPSTSAAATVGEEGRRDPRAPSRRRLRRRRSALCT</sequence>
<dbReference type="Proteomes" id="UP000026961">
    <property type="component" value="Chromosome 7"/>
</dbReference>
<evidence type="ECO:0000256" key="1">
    <source>
        <dbReference type="SAM" id="MobiDB-lite"/>
    </source>
</evidence>
<accession>A0A0E0ALI7</accession>
<dbReference type="AlphaFoldDB" id="A0A0E0ALI7"/>
<reference evidence="2" key="1">
    <citation type="submission" date="2015-04" db="UniProtKB">
        <authorList>
            <consortium name="EnsemblPlants"/>
        </authorList>
    </citation>
    <scope>IDENTIFICATION</scope>
</reference>
<feature type="region of interest" description="Disordered" evidence="1">
    <location>
        <begin position="1"/>
        <end position="119"/>
    </location>
</feature>
<dbReference type="HOGENOM" id="CLU_2065158_0_0_1"/>
<proteinExistence type="predicted"/>
<dbReference type="Gramene" id="OGLUM07G18760.1">
    <property type="protein sequence ID" value="OGLUM07G18760.1"/>
    <property type="gene ID" value="OGLUM07G18760"/>
</dbReference>